<name>A0A401U6U5_9BACT</name>
<comment type="caution">
    <text evidence="2">The sequence shown here is derived from an EMBL/GenBank/DDBJ whole genome shotgun (WGS) entry which is preliminary data.</text>
</comment>
<dbReference type="SUPFAM" id="SSF53300">
    <property type="entry name" value="vWA-like"/>
    <property type="match status" value="1"/>
</dbReference>
<dbReference type="RefSeq" id="WP_246011833.1">
    <property type="nucleotide sequence ID" value="NZ_BHXQ01000001.1"/>
</dbReference>
<reference evidence="2 3" key="1">
    <citation type="submission" date="2018-11" db="EMBL/GenBank/DDBJ databases">
        <title>Chryseotalea sanarue gen. nov., sp., nov., a member of the family Cytophagaceae, isolated from a brackish lake in Hamamatsu Japan.</title>
        <authorList>
            <person name="Maejima Y."/>
            <person name="Iino T."/>
            <person name="Muraguchi Y."/>
            <person name="Fukuda K."/>
            <person name="Ohkuma M."/>
            <person name="Moriuchi R."/>
            <person name="Dohra H."/>
            <person name="Kimbara K."/>
            <person name="Shintani M."/>
        </authorList>
    </citation>
    <scope>NUCLEOTIDE SEQUENCE [LARGE SCALE GENOMIC DNA]</scope>
    <source>
        <strain evidence="2 3">Ys</strain>
    </source>
</reference>
<evidence type="ECO:0000313" key="2">
    <source>
        <dbReference type="EMBL" id="GCC50560.1"/>
    </source>
</evidence>
<dbReference type="PANTHER" id="PTHR33608">
    <property type="entry name" value="BLL2464 PROTEIN"/>
    <property type="match status" value="1"/>
</dbReference>
<dbReference type="InterPro" id="IPR036465">
    <property type="entry name" value="vWFA_dom_sf"/>
</dbReference>
<gene>
    <name evidence="2" type="ORF">SanaruYs_07750</name>
</gene>
<dbReference type="PANTHER" id="PTHR33608:SF7">
    <property type="entry name" value="DUF58 DOMAIN-CONTAINING PROTEIN"/>
    <property type="match status" value="1"/>
</dbReference>
<dbReference type="AlphaFoldDB" id="A0A401U6U5"/>
<dbReference type="Proteomes" id="UP000288227">
    <property type="component" value="Unassembled WGS sequence"/>
</dbReference>
<proteinExistence type="predicted"/>
<dbReference type="Pfam" id="PF01882">
    <property type="entry name" value="DUF58"/>
    <property type="match status" value="1"/>
</dbReference>
<keyword evidence="3" id="KW-1185">Reference proteome</keyword>
<dbReference type="InterPro" id="IPR002881">
    <property type="entry name" value="DUF58"/>
</dbReference>
<evidence type="ECO:0000259" key="1">
    <source>
        <dbReference type="Pfam" id="PF01882"/>
    </source>
</evidence>
<organism evidence="2 3">
    <name type="scientific">Chryseotalea sanaruensis</name>
    <dbReference type="NCBI Taxonomy" id="2482724"/>
    <lineage>
        <taxon>Bacteria</taxon>
        <taxon>Pseudomonadati</taxon>
        <taxon>Bacteroidota</taxon>
        <taxon>Cytophagia</taxon>
        <taxon>Cytophagales</taxon>
        <taxon>Chryseotaleaceae</taxon>
        <taxon>Chryseotalea</taxon>
    </lineage>
</organism>
<dbReference type="EMBL" id="BHXQ01000001">
    <property type="protein sequence ID" value="GCC50560.1"/>
    <property type="molecule type" value="Genomic_DNA"/>
</dbReference>
<dbReference type="Gene3D" id="3.40.50.410">
    <property type="entry name" value="von Willebrand factor, type A domain"/>
    <property type="match status" value="1"/>
</dbReference>
<feature type="domain" description="DUF58" evidence="1">
    <location>
        <begin position="49"/>
        <end position="269"/>
    </location>
</feature>
<sequence>MLVDLPVLFKLSDLKQSASLDLLARQLVEGFITGLHKSPYHGFSVEFSEHRLYNEGESTRHIDWKVYSRTDKLFTKRYAEETNLRCLLIVDKSPSMYYPAQSKGKITFSTYAAAALAYLIQHQRDAVGLCTFSNEIESLSQIRSTPSHLEKLFIDMEKLLKEDRTKGDSNSSTKLSEVLHEIAEKIHKRSLVVIFSDFFDADETTQELFKALQHLRHKKHEVIVFHVTDKATEYNFDFGSKPVEFIDLESGSRIKVNTEDVKEAYVKTAEVFYQALKQQCQQFKIDFIEADISTGFQHVLQTYLIKRAKMR</sequence>
<accession>A0A401U6U5</accession>
<evidence type="ECO:0000313" key="3">
    <source>
        <dbReference type="Proteomes" id="UP000288227"/>
    </source>
</evidence>
<protein>
    <submittedName>
        <fullName evidence="2">DUF58 domain-containing protein</fullName>
    </submittedName>
</protein>